<dbReference type="RefSeq" id="WP_379901866.1">
    <property type="nucleotide sequence ID" value="NZ_JBHRTR010000028.1"/>
</dbReference>
<dbReference type="EMBL" id="JBHRTR010000028">
    <property type="protein sequence ID" value="MFC3228591.1"/>
    <property type="molecule type" value="Genomic_DNA"/>
</dbReference>
<dbReference type="InterPro" id="IPR038058">
    <property type="entry name" value="PhnH-like_sp"/>
</dbReference>
<dbReference type="PIRSF" id="PIRSF020680">
    <property type="entry name" value="PhnH"/>
    <property type="match status" value="1"/>
</dbReference>
<dbReference type="Gene3D" id="3.40.50.11310">
    <property type="entry name" value="Bacterial phosphonate metabolism protein PhnH"/>
    <property type="match status" value="1"/>
</dbReference>
<keyword evidence="1" id="KW-0456">Lyase</keyword>
<dbReference type="SUPFAM" id="SSF159709">
    <property type="entry name" value="PhnH-like"/>
    <property type="match status" value="1"/>
</dbReference>
<dbReference type="NCBIfam" id="TIGR03292">
    <property type="entry name" value="PhnH_redo"/>
    <property type="match status" value="1"/>
</dbReference>
<dbReference type="Proteomes" id="UP001595528">
    <property type="component" value="Unassembled WGS sequence"/>
</dbReference>
<evidence type="ECO:0000313" key="2">
    <source>
        <dbReference type="Proteomes" id="UP001595528"/>
    </source>
</evidence>
<comment type="caution">
    <text evidence="1">The sequence shown here is derived from an EMBL/GenBank/DDBJ whole genome shotgun (WGS) entry which is preliminary data.</text>
</comment>
<dbReference type="InterPro" id="IPR008772">
    <property type="entry name" value="Phosphonate_metab_PhnH"/>
</dbReference>
<dbReference type="Pfam" id="PF05845">
    <property type="entry name" value="PhnH"/>
    <property type="match status" value="1"/>
</dbReference>
<gene>
    <name evidence="1" type="primary">phnH</name>
    <name evidence="1" type="ORF">ACFOGJ_15205</name>
</gene>
<name>A0ABV7L2J0_9PROT</name>
<dbReference type="GO" id="GO:0016829">
    <property type="term" value="F:lyase activity"/>
    <property type="evidence" value="ECO:0007669"/>
    <property type="project" value="UniProtKB-KW"/>
</dbReference>
<accession>A0ABV7L2J0</accession>
<sequence length="213" mass="21011">MADPMAAALARGGLADPVFDAQAVFRAVMNAMARPGSAQPMPLAVEAPPPLQPAAAAIALALLDAETSLWLDPALAAAPEVGAWLRFHTGTALAAAPGDAGFALIADPAALPPLAGFAQGDPDYPDRSATLILQVDALEGGPPLILSGPGLAAPARIAPRPLPADMAGRCAANRGRFPLGVDILLAAATAVAALPRSTAVAAGAPADGVTACM</sequence>
<organism evidence="1 2">
    <name type="scientific">Marinibaculum pumilum</name>
    <dbReference type="NCBI Taxonomy" id="1766165"/>
    <lineage>
        <taxon>Bacteria</taxon>
        <taxon>Pseudomonadati</taxon>
        <taxon>Pseudomonadota</taxon>
        <taxon>Alphaproteobacteria</taxon>
        <taxon>Rhodospirillales</taxon>
        <taxon>Rhodospirillaceae</taxon>
        <taxon>Marinibaculum</taxon>
    </lineage>
</organism>
<proteinExistence type="predicted"/>
<reference evidence="2" key="1">
    <citation type="journal article" date="2019" name="Int. J. Syst. Evol. Microbiol.">
        <title>The Global Catalogue of Microorganisms (GCM) 10K type strain sequencing project: providing services to taxonomists for standard genome sequencing and annotation.</title>
        <authorList>
            <consortium name="The Broad Institute Genomics Platform"/>
            <consortium name="The Broad Institute Genome Sequencing Center for Infectious Disease"/>
            <person name="Wu L."/>
            <person name="Ma J."/>
        </authorList>
    </citation>
    <scope>NUCLEOTIDE SEQUENCE [LARGE SCALE GENOMIC DNA]</scope>
    <source>
        <strain evidence="2">KCTC 42964</strain>
    </source>
</reference>
<keyword evidence="2" id="KW-1185">Reference proteome</keyword>
<protein>
    <submittedName>
        <fullName evidence="1">Phosphonate C-P lyase system protein PhnH</fullName>
    </submittedName>
</protein>
<evidence type="ECO:0000313" key="1">
    <source>
        <dbReference type="EMBL" id="MFC3228591.1"/>
    </source>
</evidence>